<evidence type="ECO:0000256" key="2">
    <source>
        <dbReference type="ARBA" id="ARBA00009695"/>
    </source>
</evidence>
<evidence type="ECO:0000256" key="4">
    <source>
        <dbReference type="ARBA" id="ARBA00022490"/>
    </source>
</evidence>
<evidence type="ECO:0000256" key="5">
    <source>
        <dbReference type="HAMAP-Rule" id="MF_01114"/>
    </source>
</evidence>
<dbReference type="OrthoDB" id="5244465at2"/>
<dbReference type="GO" id="GO:0006282">
    <property type="term" value="P:regulation of DNA repair"/>
    <property type="evidence" value="ECO:0007669"/>
    <property type="project" value="UniProtKB-UniRule"/>
</dbReference>
<dbReference type="Proteomes" id="UP000187085">
    <property type="component" value="Unassembled WGS sequence"/>
</dbReference>
<dbReference type="Gene3D" id="1.10.10.10">
    <property type="entry name" value="Winged helix-like DNA-binding domain superfamily/Winged helix DNA-binding domain"/>
    <property type="match status" value="1"/>
</dbReference>
<keyword evidence="4 5" id="KW-0963">Cytoplasm</keyword>
<evidence type="ECO:0000259" key="7">
    <source>
        <dbReference type="Pfam" id="PF21982"/>
    </source>
</evidence>
<protein>
    <recommendedName>
        <fullName evidence="3 5">Regulatory protein RecX</fullName>
    </recommendedName>
</protein>
<evidence type="ECO:0000256" key="1">
    <source>
        <dbReference type="ARBA" id="ARBA00004496"/>
    </source>
</evidence>
<feature type="domain" description="RecX first three-helical" evidence="7">
    <location>
        <begin position="2"/>
        <end position="40"/>
    </location>
</feature>
<dbReference type="InterPro" id="IPR053926">
    <property type="entry name" value="RecX_HTH_1st"/>
</dbReference>
<dbReference type="EMBL" id="MRDE01000064">
    <property type="protein sequence ID" value="OMH24138.1"/>
    <property type="molecule type" value="Genomic_DNA"/>
</dbReference>
<dbReference type="GO" id="GO:0005737">
    <property type="term" value="C:cytoplasm"/>
    <property type="evidence" value="ECO:0007669"/>
    <property type="project" value="UniProtKB-SubCell"/>
</dbReference>
<dbReference type="InterPro" id="IPR003783">
    <property type="entry name" value="Regulatory_RecX"/>
</dbReference>
<evidence type="ECO:0000259" key="6">
    <source>
        <dbReference type="Pfam" id="PF02631"/>
    </source>
</evidence>
<dbReference type="PANTHER" id="PTHR33602">
    <property type="entry name" value="REGULATORY PROTEIN RECX FAMILY PROTEIN"/>
    <property type="match status" value="1"/>
</dbReference>
<accession>A0A1R1L9C7</accession>
<comment type="subcellular location">
    <subcellularLocation>
        <location evidence="1 5">Cytoplasm</location>
    </subcellularLocation>
</comment>
<dbReference type="PANTHER" id="PTHR33602:SF1">
    <property type="entry name" value="REGULATORY PROTEIN RECX FAMILY PROTEIN"/>
    <property type="match status" value="1"/>
</dbReference>
<reference evidence="8 9" key="1">
    <citation type="submission" date="2016-12" db="EMBL/GenBank/DDBJ databases">
        <title>Draft genome of Tersicoccus phoenicis 1P05MA.</title>
        <authorList>
            <person name="Nakajima Y."/>
            <person name="Yoshizawa S."/>
            <person name="Nakamura K."/>
            <person name="Ogura Y."/>
            <person name="Hayashi T."/>
            <person name="Kogure K."/>
        </authorList>
    </citation>
    <scope>NUCLEOTIDE SEQUENCE [LARGE SCALE GENOMIC DNA]</scope>
    <source>
        <strain evidence="8 9">1p05MA</strain>
    </source>
</reference>
<feature type="domain" description="RecX second three-helical" evidence="6">
    <location>
        <begin position="48"/>
        <end position="89"/>
    </location>
</feature>
<gene>
    <name evidence="5" type="primary">recX</name>
    <name evidence="8" type="ORF">BKD30_09585</name>
</gene>
<dbReference type="STRING" id="554083.BKD30_09585"/>
<name>A0A1R1L9C7_9MICC</name>
<proteinExistence type="inferred from homology"/>
<comment type="function">
    <text evidence="5">Modulates RecA activity.</text>
</comment>
<dbReference type="AlphaFoldDB" id="A0A1R1L9C7"/>
<evidence type="ECO:0000313" key="8">
    <source>
        <dbReference type="EMBL" id="OMH24138.1"/>
    </source>
</evidence>
<evidence type="ECO:0000256" key="3">
    <source>
        <dbReference type="ARBA" id="ARBA00018111"/>
    </source>
</evidence>
<organism evidence="8 9">
    <name type="scientific">Tersicoccus phoenicis</name>
    <dbReference type="NCBI Taxonomy" id="554083"/>
    <lineage>
        <taxon>Bacteria</taxon>
        <taxon>Bacillati</taxon>
        <taxon>Actinomycetota</taxon>
        <taxon>Actinomycetes</taxon>
        <taxon>Micrococcales</taxon>
        <taxon>Micrococcaceae</taxon>
        <taxon>Tersicoccus</taxon>
    </lineage>
</organism>
<dbReference type="HAMAP" id="MF_01114">
    <property type="entry name" value="RecX"/>
    <property type="match status" value="1"/>
</dbReference>
<dbReference type="InterPro" id="IPR053924">
    <property type="entry name" value="RecX_HTH_2nd"/>
</dbReference>
<comment type="caution">
    <text evidence="8">The sequence shown here is derived from an EMBL/GenBank/DDBJ whole genome shotgun (WGS) entry which is preliminary data.</text>
</comment>
<evidence type="ECO:0000313" key="9">
    <source>
        <dbReference type="Proteomes" id="UP000187085"/>
    </source>
</evidence>
<dbReference type="RefSeq" id="WP_076704257.1">
    <property type="nucleotide sequence ID" value="NZ_MRDE01000064.1"/>
</dbReference>
<sequence>MARSIVLRQLTGSAKSRAQLERKLADRNVPEDAATAVLDRYEDLGLVDDAEFARAWVRSRAGYRHLGRSALRRELTLKGVHRDTIVDALDDLTDEQEYAGALALVRRKLTAADRRQLTDPDADRQRLVRRLVSMLARKGYPPGTAFRAVNDVFAEAGADGPDPGEVSGTD</sequence>
<dbReference type="Pfam" id="PF02631">
    <property type="entry name" value="RecX_HTH2"/>
    <property type="match status" value="1"/>
</dbReference>
<keyword evidence="9" id="KW-1185">Reference proteome</keyword>
<dbReference type="InterPro" id="IPR036388">
    <property type="entry name" value="WH-like_DNA-bd_sf"/>
</dbReference>
<dbReference type="Pfam" id="PF21982">
    <property type="entry name" value="RecX_HTH1"/>
    <property type="match status" value="1"/>
</dbReference>
<comment type="similarity">
    <text evidence="2 5">Belongs to the RecX family.</text>
</comment>